<name>A0A5E7DEF6_PSEFL</name>
<accession>A0A5E7DEF6</accession>
<dbReference type="AlphaFoldDB" id="A0A5E7DEF6"/>
<dbReference type="Pfam" id="PF03995">
    <property type="entry name" value="Inhibitor_I36"/>
    <property type="match status" value="1"/>
</dbReference>
<sequence length="215" mass="23834">MKTKGLTIVVVVCVLIGAGFYFYSGKNPNAQSAYSLFDPTLTDEQKSVVQPQIDQQLARAPGGKQVSSTQVVYDKGAIVITYPVPGVANERLTTCDYRHFCVWENNDYQGQKVSLEVLPSGTVNLPVYMTRQVSSWKYNNERYRTVVYGVDGANAVGRIMTSTLKEIGIGDECCPFRADDQKQSWTEIYELRALGSTTDTIVSIRFSPMFGTPAK</sequence>
<dbReference type="EMBL" id="CABVIB010000014">
    <property type="protein sequence ID" value="VVO06564.1"/>
    <property type="molecule type" value="Genomic_DNA"/>
</dbReference>
<gene>
    <name evidence="2" type="ORF">PS712_03109</name>
</gene>
<protein>
    <submittedName>
        <fullName evidence="2">Uncharacterized protein</fullName>
    </submittedName>
</protein>
<keyword evidence="1" id="KW-0472">Membrane</keyword>
<dbReference type="OrthoDB" id="6863121at2"/>
<proteinExistence type="predicted"/>
<dbReference type="Proteomes" id="UP000326018">
    <property type="component" value="Unassembled WGS sequence"/>
</dbReference>
<reference evidence="2 3" key="1">
    <citation type="submission" date="2019-09" db="EMBL/GenBank/DDBJ databases">
        <authorList>
            <person name="Chandra G."/>
            <person name="Truman W A."/>
        </authorList>
    </citation>
    <scope>NUCLEOTIDE SEQUENCE [LARGE SCALE GENOMIC DNA]</scope>
    <source>
        <strain evidence="2">PS712</strain>
    </source>
</reference>
<organism evidence="2 3">
    <name type="scientific">Pseudomonas fluorescens</name>
    <dbReference type="NCBI Taxonomy" id="294"/>
    <lineage>
        <taxon>Bacteria</taxon>
        <taxon>Pseudomonadati</taxon>
        <taxon>Pseudomonadota</taxon>
        <taxon>Gammaproteobacteria</taxon>
        <taxon>Pseudomonadales</taxon>
        <taxon>Pseudomonadaceae</taxon>
        <taxon>Pseudomonas</taxon>
    </lineage>
</organism>
<evidence type="ECO:0000313" key="2">
    <source>
        <dbReference type="EMBL" id="VVO06564.1"/>
    </source>
</evidence>
<keyword evidence="1" id="KW-1133">Transmembrane helix</keyword>
<keyword evidence="1" id="KW-0812">Transmembrane</keyword>
<dbReference type="RefSeq" id="WP_150703097.1">
    <property type="nucleotide sequence ID" value="NZ_CABVIB010000014.1"/>
</dbReference>
<evidence type="ECO:0000313" key="3">
    <source>
        <dbReference type="Proteomes" id="UP000326018"/>
    </source>
</evidence>
<feature type="transmembrane region" description="Helical" evidence="1">
    <location>
        <begin position="6"/>
        <end position="23"/>
    </location>
</feature>
<evidence type="ECO:0000256" key="1">
    <source>
        <dbReference type="SAM" id="Phobius"/>
    </source>
</evidence>